<feature type="region of interest" description="Disordered" evidence="1">
    <location>
        <begin position="67"/>
        <end position="89"/>
    </location>
</feature>
<name>A0AAF0YDB7_9TREE</name>
<protein>
    <submittedName>
        <fullName evidence="2">Uncharacterized protein</fullName>
    </submittedName>
</protein>
<dbReference type="Proteomes" id="UP000827549">
    <property type="component" value="Chromosome 4"/>
</dbReference>
<evidence type="ECO:0000313" key="2">
    <source>
        <dbReference type="EMBL" id="WOO82396.1"/>
    </source>
</evidence>
<dbReference type="EMBL" id="CP086717">
    <property type="protein sequence ID" value="WOO82396.1"/>
    <property type="molecule type" value="Genomic_DNA"/>
</dbReference>
<evidence type="ECO:0000256" key="1">
    <source>
        <dbReference type="SAM" id="MobiDB-lite"/>
    </source>
</evidence>
<feature type="compositionally biased region" description="Basic and acidic residues" evidence="1">
    <location>
        <begin position="69"/>
        <end position="82"/>
    </location>
</feature>
<evidence type="ECO:0000313" key="3">
    <source>
        <dbReference type="Proteomes" id="UP000827549"/>
    </source>
</evidence>
<proteinExistence type="predicted"/>
<feature type="compositionally biased region" description="Polar residues" evidence="1">
    <location>
        <begin position="272"/>
        <end position="289"/>
    </location>
</feature>
<sequence>MATTTRHPTVHGPPTPRLDLPPHTPPTGPARPYTVPTSLPTPPSSIQKYSIDLRRAISARFEAVSLAGHDARLPPDAAHDPDYGYDEDPFDTRAKLLLSLGDQDIPPLPSGVRPVRRVLSLGDDDGDDDDHHHHNHNNNPSGHPLRKSLEAPAAISSGPNPPPNEMRLDSPPLSLPPMRTAFTRPRSVSMVSIASSYDDDDELMVDTPGSMVSLASEASFEAGRDSDYLEAYGEETITRTPPRPRPSSRPSSRPTSMLFDTVTNALRPLTQLPGTGNHNRVQALQSSRRPTLGRRQRSRSRPYPDATDPWDEATAMGRTPSETMILAAGFASQRGRATTRCPGGVI</sequence>
<feature type="region of interest" description="Disordered" evidence="1">
    <location>
        <begin position="101"/>
        <end position="181"/>
    </location>
</feature>
<keyword evidence="3" id="KW-1185">Reference proteome</keyword>
<reference evidence="2" key="1">
    <citation type="submission" date="2023-10" db="EMBL/GenBank/DDBJ databases">
        <authorList>
            <person name="Noh H."/>
        </authorList>
    </citation>
    <scope>NUCLEOTIDE SEQUENCE</scope>
    <source>
        <strain evidence="2">DUCC4014</strain>
    </source>
</reference>
<gene>
    <name evidence="2" type="ORF">LOC62_04G005885</name>
</gene>
<accession>A0AAF0YDB7</accession>
<feature type="compositionally biased region" description="Basic residues" evidence="1">
    <location>
        <begin position="291"/>
        <end position="300"/>
    </location>
</feature>
<dbReference type="AlphaFoldDB" id="A0AAF0YDB7"/>
<feature type="region of interest" description="Disordered" evidence="1">
    <location>
        <begin position="1"/>
        <end position="46"/>
    </location>
</feature>
<organism evidence="2 3">
    <name type="scientific">Vanrija pseudolonga</name>
    <dbReference type="NCBI Taxonomy" id="143232"/>
    <lineage>
        <taxon>Eukaryota</taxon>
        <taxon>Fungi</taxon>
        <taxon>Dikarya</taxon>
        <taxon>Basidiomycota</taxon>
        <taxon>Agaricomycotina</taxon>
        <taxon>Tremellomycetes</taxon>
        <taxon>Trichosporonales</taxon>
        <taxon>Trichosporonaceae</taxon>
        <taxon>Vanrija</taxon>
    </lineage>
</organism>
<dbReference type="GeneID" id="87809113"/>
<feature type="region of interest" description="Disordered" evidence="1">
    <location>
        <begin position="268"/>
        <end position="317"/>
    </location>
</feature>
<feature type="region of interest" description="Disordered" evidence="1">
    <location>
        <begin position="234"/>
        <end position="256"/>
    </location>
</feature>
<dbReference type="RefSeq" id="XP_062628428.1">
    <property type="nucleotide sequence ID" value="XM_062772444.1"/>
</dbReference>